<evidence type="ECO:0000313" key="2">
    <source>
        <dbReference type="EMBL" id="RUO21453.1"/>
    </source>
</evidence>
<comment type="caution">
    <text evidence="2">The sequence shown here is derived from an EMBL/GenBank/DDBJ whole genome shotgun (WGS) entry which is preliminary data.</text>
</comment>
<dbReference type="EMBL" id="PIPI01000001">
    <property type="protein sequence ID" value="RUO21453.1"/>
    <property type="molecule type" value="Genomic_DNA"/>
</dbReference>
<proteinExistence type="predicted"/>
<organism evidence="2 3">
    <name type="scientific">Aliidiomarina haloalkalitolerans</name>
    <dbReference type="NCBI Taxonomy" id="859059"/>
    <lineage>
        <taxon>Bacteria</taxon>
        <taxon>Pseudomonadati</taxon>
        <taxon>Pseudomonadota</taxon>
        <taxon>Gammaproteobacteria</taxon>
        <taxon>Alteromonadales</taxon>
        <taxon>Idiomarinaceae</taxon>
        <taxon>Aliidiomarina</taxon>
    </lineage>
</organism>
<feature type="chain" id="PRO_5018976445" evidence="1">
    <location>
        <begin position="26"/>
        <end position="147"/>
    </location>
</feature>
<gene>
    <name evidence="2" type="ORF">CWE06_00920</name>
</gene>
<reference evidence="2 3" key="1">
    <citation type="journal article" date="2011" name="Front. Microbiol.">
        <title>Genomic signatures of strain selection and enhancement in Bacillus atrophaeus var. globigii, a historical biowarfare simulant.</title>
        <authorList>
            <person name="Gibbons H.S."/>
            <person name="Broomall S.M."/>
            <person name="McNew L.A."/>
            <person name="Daligault H."/>
            <person name="Chapman C."/>
            <person name="Bruce D."/>
            <person name="Karavis M."/>
            <person name="Krepps M."/>
            <person name="McGregor P.A."/>
            <person name="Hong C."/>
            <person name="Park K.H."/>
            <person name="Akmal A."/>
            <person name="Feldman A."/>
            <person name="Lin J.S."/>
            <person name="Chang W.E."/>
            <person name="Higgs B.W."/>
            <person name="Demirev P."/>
            <person name="Lindquist J."/>
            <person name="Liem A."/>
            <person name="Fochler E."/>
            <person name="Read T.D."/>
            <person name="Tapia R."/>
            <person name="Johnson S."/>
            <person name="Bishop-Lilly K.A."/>
            <person name="Detter C."/>
            <person name="Han C."/>
            <person name="Sozhamannan S."/>
            <person name="Rosenzweig C.N."/>
            <person name="Skowronski E.W."/>
        </authorList>
    </citation>
    <scope>NUCLEOTIDE SEQUENCE [LARGE SCALE GENOMIC DNA]</scope>
    <source>
        <strain evidence="2 3">AK5</strain>
    </source>
</reference>
<dbReference type="RefSeq" id="WP_126790431.1">
    <property type="nucleotide sequence ID" value="NZ_PIPI01000001.1"/>
</dbReference>
<dbReference type="AlphaFoldDB" id="A0A432VXL9"/>
<dbReference type="Proteomes" id="UP000288212">
    <property type="component" value="Unassembled WGS sequence"/>
</dbReference>
<dbReference type="OrthoDB" id="8703681at2"/>
<sequence>MMKNILQPALTLATAILLLTACAPAPEQEIATELEEPSSINAETIQEQRSALAAEIFTLVATPFADHPDQCRALEFGVNACGGAASWLVYSTDVTDSQTLTQLVNDYNEVDALYKSSVAAVSDCAELQQIQLTVRAGICAATTLAVE</sequence>
<keyword evidence="1" id="KW-0732">Signal</keyword>
<evidence type="ECO:0000313" key="3">
    <source>
        <dbReference type="Proteomes" id="UP000288212"/>
    </source>
</evidence>
<name>A0A432VXL9_9GAMM</name>
<protein>
    <submittedName>
        <fullName evidence="2">Uncharacterized protein</fullName>
    </submittedName>
</protein>
<feature type="signal peptide" evidence="1">
    <location>
        <begin position="1"/>
        <end position="25"/>
    </location>
</feature>
<evidence type="ECO:0000256" key="1">
    <source>
        <dbReference type="SAM" id="SignalP"/>
    </source>
</evidence>
<dbReference type="PROSITE" id="PS51257">
    <property type="entry name" value="PROKAR_LIPOPROTEIN"/>
    <property type="match status" value="1"/>
</dbReference>
<keyword evidence="3" id="KW-1185">Reference proteome</keyword>
<accession>A0A432VXL9</accession>